<evidence type="ECO:0000256" key="3">
    <source>
        <dbReference type="PROSITE-ProRule" id="PRU00339"/>
    </source>
</evidence>
<dbReference type="KEGG" id="pfp:PFL1_02945"/>
<accession>A0A061HCF5</accession>
<name>A0A061HCF5_9BASI</name>
<organism evidence="6 7">
    <name type="scientific">Pseudozyma flocculosa PF-1</name>
    <dbReference type="NCBI Taxonomy" id="1277687"/>
    <lineage>
        <taxon>Eukaryota</taxon>
        <taxon>Fungi</taxon>
        <taxon>Dikarya</taxon>
        <taxon>Basidiomycota</taxon>
        <taxon>Ustilaginomycotina</taxon>
        <taxon>Ustilaginomycetes</taxon>
        <taxon>Ustilaginales</taxon>
        <taxon>Ustilaginaceae</taxon>
        <taxon>Pseudozyma</taxon>
    </lineage>
</organism>
<dbReference type="PANTHER" id="PTHR12760">
    <property type="entry name" value="TETRATRICOPEPTIDE REPEAT PROTEIN"/>
    <property type="match status" value="1"/>
</dbReference>
<evidence type="ECO:0000259" key="5">
    <source>
        <dbReference type="Pfam" id="PF22890"/>
    </source>
</evidence>
<dbReference type="AlphaFoldDB" id="A0A061HCF5"/>
<dbReference type="eggNOG" id="KOG3060">
    <property type="taxonomic scope" value="Eukaryota"/>
</dbReference>
<dbReference type="InterPro" id="IPR019734">
    <property type="entry name" value="TPR_rpt"/>
</dbReference>
<comment type="subunit">
    <text evidence="4">Component of the ER membrane protein complex (EMC).</text>
</comment>
<dbReference type="Proteomes" id="UP000053664">
    <property type="component" value="Unassembled WGS sequence"/>
</dbReference>
<dbReference type="SUPFAM" id="SSF48452">
    <property type="entry name" value="TPR-like"/>
    <property type="match status" value="1"/>
</dbReference>
<proteinExistence type="inferred from homology"/>
<evidence type="ECO:0000313" key="7">
    <source>
        <dbReference type="Proteomes" id="UP000053664"/>
    </source>
</evidence>
<evidence type="ECO:0000256" key="1">
    <source>
        <dbReference type="ARBA" id="ARBA00022737"/>
    </source>
</evidence>
<dbReference type="Pfam" id="PF22890">
    <property type="entry name" value="TPR_EMC2"/>
    <property type="match status" value="1"/>
</dbReference>
<comment type="function">
    <text evidence="4">Part of the endoplasmic reticulum membrane protein complex (EMC) that enables the energy-independent insertion into endoplasmic reticulum membranes of newly synthesized membrane proteins.</text>
</comment>
<evidence type="ECO:0000313" key="6">
    <source>
        <dbReference type="EMBL" id="EPQ29725.1"/>
    </source>
</evidence>
<evidence type="ECO:0000256" key="2">
    <source>
        <dbReference type="ARBA" id="ARBA00022803"/>
    </source>
</evidence>
<gene>
    <name evidence="6" type="ORF">PFL1_02945</name>
</gene>
<keyword evidence="4" id="KW-0472">Membrane</keyword>
<dbReference type="Gene3D" id="1.25.40.10">
    <property type="entry name" value="Tetratricopeptide repeat domain"/>
    <property type="match status" value="1"/>
</dbReference>
<dbReference type="InterPro" id="IPR055217">
    <property type="entry name" value="TPR_EMC2"/>
</dbReference>
<dbReference type="InterPro" id="IPR039856">
    <property type="entry name" value="EMC2-like"/>
</dbReference>
<dbReference type="PROSITE" id="PS50005">
    <property type="entry name" value="TPR"/>
    <property type="match status" value="1"/>
</dbReference>
<comment type="similarity">
    <text evidence="4">Belongs to the EMC2 family.</text>
</comment>
<dbReference type="HOGENOM" id="CLU_052388_1_2_1"/>
<dbReference type="EMBL" id="KE361630">
    <property type="protein sequence ID" value="EPQ29725.1"/>
    <property type="molecule type" value="Genomic_DNA"/>
</dbReference>
<protein>
    <recommendedName>
        <fullName evidence="4">ER membrane protein complex subunit 2</fullName>
    </recommendedName>
</protein>
<feature type="repeat" description="TPR" evidence="3">
    <location>
        <begin position="170"/>
        <end position="203"/>
    </location>
</feature>
<dbReference type="RefSeq" id="XP_007878648.1">
    <property type="nucleotide sequence ID" value="XM_007880457.1"/>
</dbReference>
<dbReference type="OrthoDB" id="124397at2759"/>
<comment type="subcellular location">
    <subcellularLocation>
        <location evidence="4">Endoplasmic reticulum membrane</location>
        <topology evidence="4">Peripheral membrane protein</topology>
        <orientation evidence="4">Cytoplasmic side</orientation>
    </subcellularLocation>
</comment>
<keyword evidence="1" id="KW-0677">Repeat</keyword>
<dbReference type="GeneID" id="19317057"/>
<evidence type="ECO:0000256" key="4">
    <source>
        <dbReference type="RuleBase" id="RU367091"/>
    </source>
</evidence>
<feature type="domain" description="EMC2 TPR-like" evidence="5">
    <location>
        <begin position="101"/>
        <end position="213"/>
    </location>
</feature>
<reference evidence="6 7" key="1">
    <citation type="journal article" date="2013" name="Plant Cell">
        <title>The transition from a phytopathogenic smut ancestor to an anamorphic biocontrol agent deciphered by comparative whole-genome analysis.</title>
        <authorList>
            <person name="Lefebvre F."/>
            <person name="Joly D.L."/>
            <person name="Labbe C."/>
            <person name="Teichmann B."/>
            <person name="Linning R."/>
            <person name="Belzile F."/>
            <person name="Bakkeren G."/>
            <person name="Belanger R.R."/>
        </authorList>
    </citation>
    <scope>NUCLEOTIDE SEQUENCE [LARGE SCALE GENOMIC DNA]</scope>
    <source>
        <strain evidence="6 7">PF-1</strain>
    </source>
</reference>
<dbReference type="SMART" id="SM00028">
    <property type="entry name" value="TPR"/>
    <property type="match status" value="4"/>
</dbReference>
<sequence>MATYPLDAPLVGDPDTNPRTALQWLAKQRHEPTRQPYNVVQRGELVLSQSSLVSSLSQDELWAFLEQVGAAAIELGRWELAEPCLSRLQSRFPASARVKCLHGMLLEGKGEYSRALDFYEAELEQDGTSVTLSRRLVATLRALPTSHPRGGPQKAIEALNKHLDTFYQDPEGWQELAEMYAELGQYQQSVFALEELVLLVPQNSFYQLKLAETLYTAGHLARSYKSYLRVLEMCKSDDGIVDGSANGPWLRALWGTKMCTSAILSQPTHLSNRETATISSAGTEDISLDKVKAIDQLVTRLLLENVYSPALSAQGTEAAKTVRDVVRKVLAAA</sequence>
<keyword evidence="4" id="KW-0256">Endoplasmic reticulum</keyword>
<dbReference type="GO" id="GO:0072546">
    <property type="term" value="C:EMC complex"/>
    <property type="evidence" value="ECO:0007669"/>
    <property type="project" value="UniProtKB-UniRule"/>
</dbReference>
<dbReference type="InterPro" id="IPR011990">
    <property type="entry name" value="TPR-like_helical_dom_sf"/>
</dbReference>
<keyword evidence="2 3" id="KW-0802">TPR repeat</keyword>